<evidence type="ECO:0000313" key="1">
    <source>
        <dbReference type="EMBL" id="KAL0430410.1"/>
    </source>
</evidence>
<protein>
    <submittedName>
        <fullName evidence="1">Uncharacterized protein</fullName>
    </submittedName>
</protein>
<dbReference type="AlphaFoldDB" id="A0AAW2VQT6"/>
<comment type="caution">
    <text evidence="1">The sequence shown here is derived from an EMBL/GenBank/DDBJ whole genome shotgun (WGS) entry which is preliminary data.</text>
</comment>
<dbReference type="EMBL" id="JACGWJ010000003">
    <property type="protein sequence ID" value="KAL0430410.1"/>
    <property type="molecule type" value="Genomic_DNA"/>
</dbReference>
<proteinExistence type="predicted"/>
<accession>A0AAW2VQT6</accession>
<organism evidence="1">
    <name type="scientific">Sesamum radiatum</name>
    <name type="common">Black benniseed</name>
    <dbReference type="NCBI Taxonomy" id="300843"/>
    <lineage>
        <taxon>Eukaryota</taxon>
        <taxon>Viridiplantae</taxon>
        <taxon>Streptophyta</taxon>
        <taxon>Embryophyta</taxon>
        <taxon>Tracheophyta</taxon>
        <taxon>Spermatophyta</taxon>
        <taxon>Magnoliopsida</taxon>
        <taxon>eudicotyledons</taxon>
        <taxon>Gunneridae</taxon>
        <taxon>Pentapetalae</taxon>
        <taxon>asterids</taxon>
        <taxon>lamiids</taxon>
        <taxon>Lamiales</taxon>
        <taxon>Pedaliaceae</taxon>
        <taxon>Sesamum</taxon>
    </lineage>
</organism>
<gene>
    <name evidence="1" type="ORF">Sradi_0667000</name>
</gene>
<sequence length="166" mass="18825">MINSLLLTFGLTKYLWGEALNTAYHILSRVPLKHNMTTPFELWKGIEVNTIVEFRDAIFLEDVFSMKIGIPSSVSLDDSLTSMSIPEHVEKMTNIRVNPSSTSLTHEESDVPKRSKRGRIVKDFGSAFVTYIIEDDQITFKYAMASSKAKKWKEAVQSEMDSIVSK</sequence>
<reference evidence="1" key="2">
    <citation type="journal article" date="2024" name="Plant">
        <title>Genomic evolution and insights into agronomic trait innovations of Sesamum species.</title>
        <authorList>
            <person name="Miao H."/>
            <person name="Wang L."/>
            <person name="Qu L."/>
            <person name="Liu H."/>
            <person name="Sun Y."/>
            <person name="Le M."/>
            <person name="Wang Q."/>
            <person name="Wei S."/>
            <person name="Zheng Y."/>
            <person name="Lin W."/>
            <person name="Duan Y."/>
            <person name="Cao H."/>
            <person name="Xiong S."/>
            <person name="Wang X."/>
            <person name="Wei L."/>
            <person name="Li C."/>
            <person name="Ma Q."/>
            <person name="Ju M."/>
            <person name="Zhao R."/>
            <person name="Li G."/>
            <person name="Mu C."/>
            <person name="Tian Q."/>
            <person name="Mei H."/>
            <person name="Zhang T."/>
            <person name="Gao T."/>
            <person name="Zhang H."/>
        </authorList>
    </citation>
    <scope>NUCLEOTIDE SEQUENCE</scope>
    <source>
        <strain evidence="1">G02</strain>
    </source>
</reference>
<reference evidence="1" key="1">
    <citation type="submission" date="2020-06" db="EMBL/GenBank/DDBJ databases">
        <authorList>
            <person name="Li T."/>
            <person name="Hu X."/>
            <person name="Zhang T."/>
            <person name="Song X."/>
            <person name="Zhang H."/>
            <person name="Dai N."/>
            <person name="Sheng W."/>
            <person name="Hou X."/>
            <person name="Wei L."/>
        </authorList>
    </citation>
    <scope>NUCLEOTIDE SEQUENCE</scope>
    <source>
        <strain evidence="1">G02</strain>
        <tissue evidence="1">Leaf</tissue>
    </source>
</reference>
<name>A0AAW2VQT6_SESRA</name>